<accession>S8DJR6</accession>
<gene>
    <name evidence="1" type="ORF">FOMPIDRAFT_1056314</name>
</gene>
<organism evidence="1 2">
    <name type="scientific">Fomitopsis schrenkii</name>
    <name type="common">Brown rot fungus</name>
    <dbReference type="NCBI Taxonomy" id="2126942"/>
    <lineage>
        <taxon>Eukaryota</taxon>
        <taxon>Fungi</taxon>
        <taxon>Dikarya</taxon>
        <taxon>Basidiomycota</taxon>
        <taxon>Agaricomycotina</taxon>
        <taxon>Agaricomycetes</taxon>
        <taxon>Polyporales</taxon>
        <taxon>Fomitopsis</taxon>
    </lineage>
</organism>
<dbReference type="EMBL" id="KE504302">
    <property type="protein sequence ID" value="EPS93067.1"/>
    <property type="molecule type" value="Genomic_DNA"/>
</dbReference>
<dbReference type="Proteomes" id="UP000015241">
    <property type="component" value="Unassembled WGS sequence"/>
</dbReference>
<evidence type="ECO:0000313" key="1">
    <source>
        <dbReference type="EMBL" id="EPS93067.1"/>
    </source>
</evidence>
<name>S8DJR6_FOMSC</name>
<protein>
    <submittedName>
        <fullName evidence="1">Uncharacterized protein</fullName>
    </submittedName>
</protein>
<evidence type="ECO:0000313" key="2">
    <source>
        <dbReference type="Proteomes" id="UP000015241"/>
    </source>
</evidence>
<dbReference type="InParanoid" id="S8DJR6"/>
<keyword evidence="2" id="KW-1185">Reference proteome</keyword>
<dbReference type="HOGENOM" id="CLU_2183992_0_0_1"/>
<dbReference type="AlphaFoldDB" id="S8DJR6"/>
<reference evidence="1 2" key="1">
    <citation type="journal article" date="2012" name="Science">
        <title>The Paleozoic origin of enzymatic lignin decomposition reconstructed from 31 fungal genomes.</title>
        <authorList>
            <person name="Floudas D."/>
            <person name="Binder M."/>
            <person name="Riley R."/>
            <person name="Barry K."/>
            <person name="Blanchette R.A."/>
            <person name="Henrissat B."/>
            <person name="Martinez A.T."/>
            <person name="Otillar R."/>
            <person name="Spatafora J.W."/>
            <person name="Yadav J.S."/>
            <person name="Aerts A."/>
            <person name="Benoit I."/>
            <person name="Boyd A."/>
            <person name="Carlson A."/>
            <person name="Copeland A."/>
            <person name="Coutinho P.M."/>
            <person name="de Vries R.P."/>
            <person name="Ferreira P."/>
            <person name="Findley K."/>
            <person name="Foster B."/>
            <person name="Gaskell J."/>
            <person name="Glotzer D."/>
            <person name="Gorecki P."/>
            <person name="Heitman J."/>
            <person name="Hesse C."/>
            <person name="Hori C."/>
            <person name="Igarashi K."/>
            <person name="Jurgens J.A."/>
            <person name="Kallen N."/>
            <person name="Kersten P."/>
            <person name="Kohler A."/>
            <person name="Kuees U."/>
            <person name="Kumar T.K.A."/>
            <person name="Kuo A."/>
            <person name="LaButti K."/>
            <person name="Larrondo L.F."/>
            <person name="Lindquist E."/>
            <person name="Ling A."/>
            <person name="Lombard V."/>
            <person name="Lucas S."/>
            <person name="Lundell T."/>
            <person name="Martin R."/>
            <person name="McLaughlin D.J."/>
            <person name="Morgenstern I."/>
            <person name="Morin E."/>
            <person name="Murat C."/>
            <person name="Nagy L.G."/>
            <person name="Nolan M."/>
            <person name="Ohm R.A."/>
            <person name="Patyshakuliyeva A."/>
            <person name="Rokas A."/>
            <person name="Ruiz-Duenas F.J."/>
            <person name="Sabat G."/>
            <person name="Salamov A."/>
            <person name="Samejima M."/>
            <person name="Schmutz J."/>
            <person name="Slot J.C."/>
            <person name="St John F."/>
            <person name="Stenlid J."/>
            <person name="Sun H."/>
            <person name="Sun S."/>
            <person name="Syed K."/>
            <person name="Tsang A."/>
            <person name="Wiebenga A."/>
            <person name="Young D."/>
            <person name="Pisabarro A."/>
            <person name="Eastwood D.C."/>
            <person name="Martin F."/>
            <person name="Cullen D."/>
            <person name="Grigoriev I.V."/>
            <person name="Hibbett D.S."/>
        </authorList>
    </citation>
    <scope>NUCLEOTIDE SEQUENCE</scope>
    <source>
        <strain evidence="2">FP-58527</strain>
    </source>
</reference>
<proteinExistence type="predicted"/>
<sequence length="109" mass="11511">MPLSSLHSTDEFPHARCPRAVVLDIHQPRLDRVAIDAARVRLVDANILIASYNTHGTPHVIKTNSVVAVVPLPLQKVASKCAVEYLGVDPHCDEAVKTGALGGAVVGGC</sequence>